<protein>
    <submittedName>
        <fullName evidence="2">Uncharacterized protein</fullName>
    </submittedName>
</protein>
<keyword evidence="3" id="KW-1185">Reference proteome</keyword>
<dbReference type="AlphaFoldDB" id="A0A8W8JJ09"/>
<reference evidence="2" key="1">
    <citation type="submission" date="2022-08" db="UniProtKB">
        <authorList>
            <consortium name="EnsemblMetazoa"/>
        </authorList>
    </citation>
    <scope>IDENTIFICATION</scope>
    <source>
        <strain evidence="2">05x7-T-G4-1.051#20</strain>
    </source>
</reference>
<organism evidence="2 3">
    <name type="scientific">Magallana gigas</name>
    <name type="common">Pacific oyster</name>
    <name type="synonym">Crassostrea gigas</name>
    <dbReference type="NCBI Taxonomy" id="29159"/>
    <lineage>
        <taxon>Eukaryota</taxon>
        <taxon>Metazoa</taxon>
        <taxon>Spiralia</taxon>
        <taxon>Lophotrochozoa</taxon>
        <taxon>Mollusca</taxon>
        <taxon>Bivalvia</taxon>
        <taxon>Autobranchia</taxon>
        <taxon>Pteriomorphia</taxon>
        <taxon>Ostreida</taxon>
        <taxon>Ostreoidea</taxon>
        <taxon>Ostreidae</taxon>
        <taxon>Magallana</taxon>
    </lineage>
</organism>
<evidence type="ECO:0000256" key="1">
    <source>
        <dbReference type="SAM" id="MobiDB-lite"/>
    </source>
</evidence>
<name>A0A8W8JJ09_MAGGI</name>
<feature type="region of interest" description="Disordered" evidence="1">
    <location>
        <begin position="98"/>
        <end position="155"/>
    </location>
</feature>
<dbReference type="Proteomes" id="UP000005408">
    <property type="component" value="Unassembled WGS sequence"/>
</dbReference>
<feature type="compositionally biased region" description="Basic and acidic residues" evidence="1">
    <location>
        <begin position="100"/>
        <end position="109"/>
    </location>
</feature>
<evidence type="ECO:0000313" key="3">
    <source>
        <dbReference type="Proteomes" id="UP000005408"/>
    </source>
</evidence>
<proteinExistence type="predicted"/>
<sequence>MTDFTLLSPPQGRSIADDFAEHINQWVEKKMQKSVTEIELKRQLSVGKMSKEQKDLLKDMAKIKNVKEAAKLDQRKPAQTTVSSPSFLAKEKARLQALRENAKADEYRSDGNSSDDGSSVYSLEDEEEEIAAQPSKDSLTILKPNTRKLSAKKSSCEERLRDTRIANLQRRYSAQVRTEPIVNVNRRLKYDKK</sequence>
<accession>A0A8W8JJ09</accession>
<dbReference type="EnsemblMetazoa" id="G18870.2">
    <property type="protein sequence ID" value="G18870.2:cds"/>
    <property type="gene ID" value="G18870"/>
</dbReference>
<evidence type="ECO:0000313" key="2">
    <source>
        <dbReference type="EnsemblMetazoa" id="G18870.2:cds"/>
    </source>
</evidence>
<feature type="compositionally biased region" description="Low complexity" evidence="1">
    <location>
        <begin position="110"/>
        <end position="119"/>
    </location>
</feature>